<dbReference type="InterPro" id="IPR011249">
    <property type="entry name" value="Metalloenz_LuxS/M16"/>
</dbReference>
<comment type="cofactor">
    <cofactor evidence="1">
        <name>Zn(2+)</name>
        <dbReference type="ChEBI" id="CHEBI:29105"/>
    </cofactor>
</comment>
<dbReference type="PROSITE" id="PS00143">
    <property type="entry name" value="INSULINASE"/>
    <property type="match status" value="1"/>
</dbReference>
<dbReference type="InterPro" id="IPR001431">
    <property type="entry name" value="Pept_M16_Zn_BS"/>
</dbReference>
<evidence type="ECO:0000256" key="3">
    <source>
        <dbReference type="RuleBase" id="RU004447"/>
    </source>
</evidence>
<gene>
    <name evidence="7" type="ORF">AFM12_17575</name>
</gene>
<feature type="region of interest" description="Disordered" evidence="4">
    <location>
        <begin position="689"/>
        <end position="709"/>
    </location>
</feature>
<protein>
    <submittedName>
        <fullName evidence="7">Pseudouridine synthase</fullName>
    </submittedName>
</protein>
<dbReference type="GO" id="GO:0046872">
    <property type="term" value="F:metal ion binding"/>
    <property type="evidence" value="ECO:0007669"/>
    <property type="project" value="InterPro"/>
</dbReference>
<evidence type="ECO:0000259" key="5">
    <source>
        <dbReference type="Pfam" id="PF00675"/>
    </source>
</evidence>
<dbReference type="PANTHER" id="PTHR11851">
    <property type="entry name" value="METALLOPROTEASE"/>
    <property type="match status" value="1"/>
</dbReference>
<dbReference type="InterPro" id="IPR050361">
    <property type="entry name" value="MPP/UQCRC_Complex"/>
</dbReference>
<evidence type="ECO:0000259" key="6">
    <source>
        <dbReference type="Pfam" id="PF05193"/>
    </source>
</evidence>
<dbReference type="Gene3D" id="3.30.830.10">
    <property type="entry name" value="Metalloenzyme, LuxS/M16 peptidase-like"/>
    <property type="match status" value="4"/>
</dbReference>
<dbReference type="Proteomes" id="UP000050454">
    <property type="component" value="Unassembled WGS sequence"/>
</dbReference>
<evidence type="ECO:0000313" key="7">
    <source>
        <dbReference type="EMBL" id="KPM47099.1"/>
    </source>
</evidence>
<dbReference type="PATRIC" id="fig|1605367.3.peg.948"/>
<evidence type="ECO:0000256" key="2">
    <source>
        <dbReference type="ARBA" id="ARBA00007261"/>
    </source>
</evidence>
<dbReference type="GO" id="GO:0006508">
    <property type="term" value="P:proteolysis"/>
    <property type="evidence" value="ECO:0007669"/>
    <property type="project" value="InterPro"/>
</dbReference>
<name>A0A0P7BIX9_9BACT</name>
<feature type="domain" description="Peptidase M16 C-terminal" evidence="6">
    <location>
        <begin position="643"/>
        <end position="823"/>
    </location>
</feature>
<evidence type="ECO:0000256" key="4">
    <source>
        <dbReference type="SAM" id="MobiDB-lite"/>
    </source>
</evidence>
<feature type="domain" description="Peptidase M16 N-terminal" evidence="5">
    <location>
        <begin position="34"/>
        <end position="179"/>
    </location>
</feature>
<dbReference type="InterPro" id="IPR007863">
    <property type="entry name" value="Peptidase_M16_C"/>
</dbReference>
<accession>A0A0P7BIX9</accession>
<proteinExistence type="inferred from homology"/>
<organism evidence="7 8">
    <name type="scientific">Jiulongibacter sediminis</name>
    <dbReference type="NCBI Taxonomy" id="1605367"/>
    <lineage>
        <taxon>Bacteria</taxon>
        <taxon>Pseudomonadati</taxon>
        <taxon>Bacteroidota</taxon>
        <taxon>Cytophagia</taxon>
        <taxon>Cytophagales</taxon>
        <taxon>Leadbetterellaceae</taxon>
        <taxon>Jiulongibacter</taxon>
    </lineage>
</organism>
<dbReference type="GO" id="GO:0004222">
    <property type="term" value="F:metalloendopeptidase activity"/>
    <property type="evidence" value="ECO:0007669"/>
    <property type="project" value="InterPro"/>
</dbReference>
<dbReference type="PANTHER" id="PTHR11851:SF49">
    <property type="entry name" value="MITOCHONDRIAL-PROCESSING PEPTIDASE SUBUNIT ALPHA"/>
    <property type="match status" value="1"/>
</dbReference>
<reference evidence="7 8" key="1">
    <citation type="submission" date="2015-07" db="EMBL/GenBank/DDBJ databases">
        <title>The draft genome sequence of Leadbetterella sp. JN14-9.</title>
        <authorList>
            <person name="Liu Y."/>
            <person name="Du J."/>
            <person name="Shao Z."/>
        </authorList>
    </citation>
    <scope>NUCLEOTIDE SEQUENCE [LARGE SCALE GENOMIC DNA]</scope>
    <source>
        <strain evidence="7 8">JN14-9</strain>
    </source>
</reference>
<evidence type="ECO:0000256" key="1">
    <source>
        <dbReference type="ARBA" id="ARBA00001947"/>
    </source>
</evidence>
<sequence length="912" mass="101860">MEKVVVGKKELPKPVKGVTVEGITEYTLDNGMKVLLLPDQTQQTITVNITYMVGSRHEGYGETGMAHLLEHMVFKGSPKHTDIPKELSDHGARPNGTTSLDRTNYFETFNATEENLRWALDLESDRMVNSFIKKEDLESEYTVVRNEFEMGENNPNSILSERIVSAAYLWHNYGNSTIGSREDLERVPVDKLKDFYKKYYQPDNAVLIVAGKFDPEETLELVNEYFGPIPRPKRTLSGTYTIEPAQDTERNIVLQRVGDVQFLGALYHVPPATHEDYASVDVISDALGYSPSGPLYKALVDTKLASQVFGYARALNEPGYSYFGAVVPKENDIHAAREAFLKAMDEAIANGFSQEEVDRAKSQTARYLEQVTRDSENFAKMLTEFIALGDWRTFFIFRDAVENVTLEDVNRVAKKYFKPSNRTVGMFIPTEEPDRVHIPEAPDVEELVKDYKGREIQEVAEVFEATPENIDSRNTTGTFANGMEYSLISKGTRGNVVSGSMTLRIGNEKSLSNIGMTDNLTASMLMRGTKNLTRQEIKDKLDGMKSSVSIGGGGNTISVGINTTKENLSEVLAIVEDVLKNPSFDQKEFSNLVTENKTGIEANMSQPMAIGSTTFRRIMSPYKKGDIRYVPTFKEQLEMLQQVTPASMKAFHEAHYGTSNATISLVGDFDQEKTLNELKERFGSWENPTKFTRVPNEYHPNPSGTEKIETPDKANALLISGINLKMKDSDPDYPAMYVANYLMGGGFLNSRIATRLRQKDGISYGAGTQFSASSIDENGQFLVYAILAPENSEKAKQGIFEEIDRVRNEGFTEEELAKAKEGLMQSRQLSRSKDDELAGKLNGYLYLDRTMNFDASFDEKLQNLTLEEVNSTFRKYVDNSKLTMVQAGDFAKKFAAPAAEEEASPAGTSGAE</sequence>
<dbReference type="InterPro" id="IPR011765">
    <property type="entry name" value="Pept_M16_N"/>
</dbReference>
<dbReference type="Pfam" id="PF05193">
    <property type="entry name" value="Peptidase_M16_C"/>
    <property type="match status" value="2"/>
</dbReference>
<dbReference type="Pfam" id="PF00675">
    <property type="entry name" value="Peptidase_M16"/>
    <property type="match status" value="1"/>
</dbReference>
<feature type="domain" description="Peptidase M16 C-terminal" evidence="6">
    <location>
        <begin position="188"/>
        <end position="363"/>
    </location>
</feature>
<comment type="caution">
    <text evidence="7">The sequence shown here is derived from an EMBL/GenBank/DDBJ whole genome shotgun (WGS) entry which is preliminary data.</text>
</comment>
<keyword evidence="8" id="KW-1185">Reference proteome</keyword>
<dbReference type="STRING" id="1605367.AFM12_17575"/>
<evidence type="ECO:0000313" key="8">
    <source>
        <dbReference type="Proteomes" id="UP000050454"/>
    </source>
</evidence>
<dbReference type="AlphaFoldDB" id="A0A0P7BIX9"/>
<comment type="similarity">
    <text evidence="2 3">Belongs to the peptidase M16 family.</text>
</comment>
<dbReference type="EMBL" id="LGTQ01000013">
    <property type="protein sequence ID" value="KPM47099.1"/>
    <property type="molecule type" value="Genomic_DNA"/>
</dbReference>
<dbReference type="SUPFAM" id="SSF63411">
    <property type="entry name" value="LuxS/MPP-like metallohydrolase"/>
    <property type="match status" value="4"/>
</dbReference>